<dbReference type="OrthoDB" id="9840112at2"/>
<gene>
    <name evidence="1" type="ORF">UH38_20145</name>
</gene>
<accession>A0A0D8ZNK4</accession>
<organism evidence="1 2">
    <name type="scientific">Aliterella atlantica CENA595</name>
    <dbReference type="NCBI Taxonomy" id="1618023"/>
    <lineage>
        <taxon>Bacteria</taxon>
        <taxon>Bacillati</taxon>
        <taxon>Cyanobacteriota</taxon>
        <taxon>Cyanophyceae</taxon>
        <taxon>Chroococcidiopsidales</taxon>
        <taxon>Aliterellaceae</taxon>
        <taxon>Aliterella</taxon>
    </lineage>
</organism>
<comment type="caution">
    <text evidence="1">The sequence shown here is derived from an EMBL/GenBank/DDBJ whole genome shotgun (WGS) entry which is preliminary data.</text>
</comment>
<dbReference type="Proteomes" id="UP000032452">
    <property type="component" value="Unassembled WGS sequence"/>
</dbReference>
<dbReference type="PATRIC" id="fig|1618023.3.peg.2070"/>
<sequence>MDAIQMFALETFLERNYFITDEEGTIASIGCASFSTYLTNSDEESYCFSLYLGDLIGYEFSLIDEDYVWEEEGLEARLTKVNSLKQLFQDFAELTGDMTFEEIEDTPEESE</sequence>
<protein>
    <submittedName>
        <fullName evidence="1">Uncharacterized protein</fullName>
    </submittedName>
</protein>
<proteinExistence type="predicted"/>
<dbReference type="EMBL" id="JYON01000028">
    <property type="protein sequence ID" value="KJH70064.1"/>
    <property type="molecule type" value="Genomic_DNA"/>
</dbReference>
<reference evidence="1 2" key="1">
    <citation type="submission" date="2015-02" db="EMBL/GenBank/DDBJ databases">
        <title>Draft genome of a novel marine cyanobacterium (Chroococcales) isolated from South Atlantic Ocean.</title>
        <authorList>
            <person name="Rigonato J."/>
            <person name="Alvarenga D.O."/>
            <person name="Branco L.H."/>
            <person name="Varani A.M."/>
            <person name="Brandini F.P."/>
            <person name="Fiore M.F."/>
        </authorList>
    </citation>
    <scope>NUCLEOTIDE SEQUENCE [LARGE SCALE GENOMIC DNA]</scope>
    <source>
        <strain evidence="1 2">CENA595</strain>
    </source>
</reference>
<name>A0A0D8ZNK4_9CYAN</name>
<keyword evidence="2" id="KW-1185">Reference proteome</keyword>
<evidence type="ECO:0000313" key="1">
    <source>
        <dbReference type="EMBL" id="KJH70064.1"/>
    </source>
</evidence>
<dbReference type="RefSeq" id="WP_045056489.1">
    <property type="nucleotide sequence ID" value="NZ_CAWMDP010000024.1"/>
</dbReference>
<dbReference type="AlphaFoldDB" id="A0A0D8ZNK4"/>
<evidence type="ECO:0000313" key="2">
    <source>
        <dbReference type="Proteomes" id="UP000032452"/>
    </source>
</evidence>